<sequence length="90" mass="9825">MTDNTNNTPDGKKKFSMSYSDRELECTVDKEGNILHLHIDNNINADLEIQPDGSLIQTSGPELPPSNIDFIRKTVLGQDAQGSVVAEPGK</sequence>
<evidence type="ECO:0000313" key="1">
    <source>
        <dbReference type="EMBL" id="NCD68714.1"/>
    </source>
</evidence>
<gene>
    <name evidence="1" type="ORF">GSY63_05030</name>
</gene>
<accession>A0A965ZEW4</accession>
<dbReference type="EMBL" id="WWEO01000039">
    <property type="protein sequence ID" value="NCD68714.1"/>
    <property type="molecule type" value="Genomic_DNA"/>
</dbReference>
<protein>
    <submittedName>
        <fullName evidence="1">Uncharacterized protein</fullName>
    </submittedName>
</protein>
<reference evidence="1" key="2">
    <citation type="submission" date="2020-10" db="EMBL/GenBank/DDBJ databases">
        <title>Mucilaginibacter sp. nov., isolated from soil.</title>
        <authorList>
            <person name="Jeon C.O."/>
        </authorList>
    </citation>
    <scope>NUCLEOTIDE SEQUENCE</scope>
    <source>
        <strain evidence="1">R11</strain>
    </source>
</reference>
<dbReference type="Proteomes" id="UP000638732">
    <property type="component" value="Unassembled WGS sequence"/>
</dbReference>
<proteinExistence type="predicted"/>
<reference evidence="1" key="1">
    <citation type="submission" date="2020-01" db="EMBL/GenBank/DDBJ databases">
        <authorList>
            <person name="Seo Y.L."/>
        </authorList>
    </citation>
    <scope>NUCLEOTIDE SEQUENCE</scope>
    <source>
        <strain evidence="1">R11</strain>
    </source>
</reference>
<organism evidence="1 2">
    <name type="scientific">Mucilaginibacter agri</name>
    <dbReference type="NCBI Taxonomy" id="2695265"/>
    <lineage>
        <taxon>Bacteria</taxon>
        <taxon>Pseudomonadati</taxon>
        <taxon>Bacteroidota</taxon>
        <taxon>Sphingobacteriia</taxon>
        <taxon>Sphingobacteriales</taxon>
        <taxon>Sphingobacteriaceae</taxon>
        <taxon>Mucilaginibacter</taxon>
    </lineage>
</organism>
<keyword evidence="2" id="KW-1185">Reference proteome</keyword>
<evidence type="ECO:0000313" key="2">
    <source>
        <dbReference type="Proteomes" id="UP000638732"/>
    </source>
</evidence>
<dbReference type="RefSeq" id="WP_166584735.1">
    <property type="nucleotide sequence ID" value="NZ_WWEO01000039.1"/>
</dbReference>
<name>A0A965ZEW4_9SPHI</name>
<comment type="caution">
    <text evidence="1">The sequence shown here is derived from an EMBL/GenBank/DDBJ whole genome shotgun (WGS) entry which is preliminary data.</text>
</comment>
<dbReference type="AlphaFoldDB" id="A0A965ZEW4"/>